<evidence type="ECO:0000259" key="1">
    <source>
        <dbReference type="Pfam" id="PF01261"/>
    </source>
</evidence>
<dbReference type="Proteomes" id="UP000219453">
    <property type="component" value="Unassembled WGS sequence"/>
</dbReference>
<dbReference type="InterPro" id="IPR050312">
    <property type="entry name" value="IolE/XylAMocC-like"/>
</dbReference>
<name>A0A285PAY5_NATPI</name>
<dbReference type="RefSeq" id="WP_097009750.1">
    <property type="nucleotide sequence ID" value="NZ_OBEJ01000004.1"/>
</dbReference>
<protein>
    <submittedName>
        <fullName evidence="2">Sugar phosphate isomerase/epimerase</fullName>
    </submittedName>
</protein>
<dbReference type="Gene3D" id="3.20.20.150">
    <property type="entry name" value="Divalent-metal-dependent TIM barrel enzymes"/>
    <property type="match status" value="1"/>
</dbReference>
<dbReference type="InterPro" id="IPR036237">
    <property type="entry name" value="Xyl_isomerase-like_sf"/>
</dbReference>
<keyword evidence="2" id="KW-0413">Isomerase</keyword>
<sequence length="249" mass="27892">MVNTAIQLYTLHDFDVSEPTKIHIASETEVDGVELEFWGFPPDSTMNALEETNLDVAALSVGREDIEESIDEIERSCNALDCDTVILGHLSEEAFESAHATKETAATLSEFSKQFRERGLELLYHTHRHEFASLGDRTHFDLLLEEVDDSVKFELDLGWVGVAGVDPYELLETVGDRVPSIHLKDMDFETEAFVNLGEGDLDVERAAMTAIDEGVDWLVYEHEDPSDPVESVVTGASKLEKFKRLTTTR</sequence>
<dbReference type="SUPFAM" id="SSF51658">
    <property type="entry name" value="Xylose isomerase-like"/>
    <property type="match status" value="1"/>
</dbReference>
<dbReference type="AlphaFoldDB" id="A0A285PAY5"/>
<dbReference type="PANTHER" id="PTHR12110">
    <property type="entry name" value="HYDROXYPYRUVATE ISOMERASE"/>
    <property type="match status" value="1"/>
</dbReference>
<evidence type="ECO:0000313" key="3">
    <source>
        <dbReference type="Proteomes" id="UP000219453"/>
    </source>
</evidence>
<gene>
    <name evidence="2" type="ORF">SAMN06269185_2853</name>
</gene>
<dbReference type="EMBL" id="OBEJ01000004">
    <property type="protein sequence ID" value="SNZ17021.1"/>
    <property type="molecule type" value="Genomic_DNA"/>
</dbReference>
<proteinExistence type="predicted"/>
<dbReference type="Pfam" id="PF01261">
    <property type="entry name" value="AP_endonuc_2"/>
    <property type="match status" value="1"/>
</dbReference>
<accession>A0A285PAY5</accession>
<dbReference type="OrthoDB" id="165864at2157"/>
<organism evidence="2 3">
    <name type="scientific">Natronoarchaeum philippinense</name>
    <dbReference type="NCBI Taxonomy" id="558529"/>
    <lineage>
        <taxon>Archaea</taxon>
        <taxon>Methanobacteriati</taxon>
        <taxon>Methanobacteriota</taxon>
        <taxon>Stenosarchaea group</taxon>
        <taxon>Halobacteria</taxon>
        <taxon>Halobacteriales</taxon>
        <taxon>Natronoarchaeaceae</taxon>
    </lineage>
</organism>
<evidence type="ECO:0000313" key="2">
    <source>
        <dbReference type="EMBL" id="SNZ17021.1"/>
    </source>
</evidence>
<dbReference type="InterPro" id="IPR013022">
    <property type="entry name" value="Xyl_isomerase-like_TIM-brl"/>
</dbReference>
<keyword evidence="3" id="KW-1185">Reference proteome</keyword>
<feature type="domain" description="Xylose isomerase-like TIM barrel" evidence="1">
    <location>
        <begin position="24"/>
        <end position="237"/>
    </location>
</feature>
<reference evidence="2 3" key="1">
    <citation type="submission" date="2017-09" db="EMBL/GenBank/DDBJ databases">
        <authorList>
            <person name="Ehlers B."/>
            <person name="Leendertz F.H."/>
        </authorList>
    </citation>
    <scope>NUCLEOTIDE SEQUENCE [LARGE SCALE GENOMIC DNA]</scope>
    <source>
        <strain evidence="2 3">DSM 27208</strain>
    </source>
</reference>
<dbReference type="GO" id="GO:0016853">
    <property type="term" value="F:isomerase activity"/>
    <property type="evidence" value="ECO:0007669"/>
    <property type="project" value="UniProtKB-KW"/>
</dbReference>
<dbReference type="PANTHER" id="PTHR12110:SF41">
    <property type="entry name" value="INOSOSE DEHYDRATASE"/>
    <property type="match status" value="1"/>
</dbReference>